<evidence type="ECO:0000313" key="2">
    <source>
        <dbReference type="Proteomes" id="UP000284742"/>
    </source>
</evidence>
<protein>
    <submittedName>
        <fullName evidence="1">Uncharacterized protein</fullName>
    </submittedName>
</protein>
<dbReference type="EMBL" id="QSHK01000013">
    <property type="protein sequence ID" value="RHC03728.1"/>
    <property type="molecule type" value="Genomic_DNA"/>
</dbReference>
<organism evidence="1 2">
    <name type="scientific">Dorea formicigenerans</name>
    <dbReference type="NCBI Taxonomy" id="39486"/>
    <lineage>
        <taxon>Bacteria</taxon>
        <taxon>Bacillati</taxon>
        <taxon>Bacillota</taxon>
        <taxon>Clostridia</taxon>
        <taxon>Lachnospirales</taxon>
        <taxon>Lachnospiraceae</taxon>
        <taxon>Dorea</taxon>
    </lineage>
</organism>
<name>A0A413YHD8_9FIRM</name>
<evidence type="ECO:0000313" key="1">
    <source>
        <dbReference type="EMBL" id="RHC03728.1"/>
    </source>
</evidence>
<proteinExistence type="predicted"/>
<sequence length="64" mass="7210">MLWKNRVYQHGGSLRGPPILCRAKRSGGLDFSKPPLVLWACQKGCCTTAFFLCRRPAVETILFI</sequence>
<gene>
    <name evidence="1" type="ORF">DW860_14085</name>
</gene>
<reference evidence="1 2" key="1">
    <citation type="submission" date="2018-08" db="EMBL/GenBank/DDBJ databases">
        <title>A genome reference for cultivated species of the human gut microbiota.</title>
        <authorList>
            <person name="Zou Y."/>
            <person name="Xue W."/>
            <person name="Luo G."/>
        </authorList>
    </citation>
    <scope>NUCLEOTIDE SEQUENCE [LARGE SCALE GENOMIC DNA]</scope>
    <source>
        <strain evidence="1 2">AM37-5</strain>
    </source>
</reference>
<comment type="caution">
    <text evidence="1">The sequence shown here is derived from an EMBL/GenBank/DDBJ whole genome shotgun (WGS) entry which is preliminary data.</text>
</comment>
<dbReference type="Proteomes" id="UP000284742">
    <property type="component" value="Unassembled WGS sequence"/>
</dbReference>
<dbReference type="AlphaFoldDB" id="A0A413YHD8"/>
<accession>A0A413YHD8</accession>